<dbReference type="InterPro" id="IPR036884">
    <property type="entry name" value="2Fe-2S-bd_dom_sf"/>
</dbReference>
<evidence type="ECO:0000313" key="6">
    <source>
        <dbReference type="EMBL" id="TQJ11080.1"/>
    </source>
</evidence>
<comment type="caution">
    <text evidence="6">The sequence shown here is derived from an EMBL/GenBank/DDBJ whole genome shotgun (WGS) entry which is preliminary data.</text>
</comment>
<dbReference type="EMBL" id="VFMN01000001">
    <property type="protein sequence ID" value="TQJ11080.1"/>
    <property type="molecule type" value="Genomic_DNA"/>
</dbReference>
<sequence length="168" mass="16974">MPTLRVNGVASSVPVPTSMPLLWALRDALGLTGTKYGCGVEACGACTVLLDGEPERSCSVQVHDAVGKAVTTIEGLSPDGSHPVQQAWVAGQVPQCGYCQSGMILAAVALLRRTPQPTDAQIDAAMRNICVCGTYQRIRAAIHQVAAATAATAAAGSAGSAGTAGARS</sequence>
<evidence type="ECO:0000256" key="4">
    <source>
        <dbReference type="ARBA" id="ARBA00023014"/>
    </source>
</evidence>
<proteinExistence type="predicted"/>
<name>A0A542E6X3_9MICO</name>
<keyword evidence="7" id="KW-1185">Reference proteome</keyword>
<dbReference type="SUPFAM" id="SSF54292">
    <property type="entry name" value="2Fe-2S ferredoxin-like"/>
    <property type="match status" value="1"/>
</dbReference>
<dbReference type="GO" id="GO:0016491">
    <property type="term" value="F:oxidoreductase activity"/>
    <property type="evidence" value="ECO:0007669"/>
    <property type="project" value="InterPro"/>
</dbReference>
<dbReference type="AlphaFoldDB" id="A0A542E6X3"/>
<evidence type="ECO:0000256" key="2">
    <source>
        <dbReference type="ARBA" id="ARBA00022723"/>
    </source>
</evidence>
<dbReference type="Proteomes" id="UP000317893">
    <property type="component" value="Unassembled WGS sequence"/>
</dbReference>
<evidence type="ECO:0000259" key="5">
    <source>
        <dbReference type="PROSITE" id="PS51085"/>
    </source>
</evidence>
<reference evidence="6 7" key="1">
    <citation type="submission" date="2019-06" db="EMBL/GenBank/DDBJ databases">
        <title>Sequencing the genomes of 1000 actinobacteria strains.</title>
        <authorList>
            <person name="Klenk H.-P."/>
        </authorList>
    </citation>
    <scope>NUCLEOTIDE SEQUENCE [LARGE SCALE GENOMIC DNA]</scope>
    <source>
        <strain evidence="6 7">DSM 18607</strain>
    </source>
</reference>
<protein>
    <submittedName>
        <fullName evidence="6">Isoquinoline 1-oxidoreductase alpha subunit</fullName>
    </submittedName>
</protein>
<keyword evidence="4" id="KW-0411">Iron-sulfur</keyword>
<dbReference type="SUPFAM" id="SSF47741">
    <property type="entry name" value="CO dehydrogenase ISP C-domain like"/>
    <property type="match status" value="1"/>
</dbReference>
<dbReference type="PROSITE" id="PS51085">
    <property type="entry name" value="2FE2S_FER_2"/>
    <property type="match status" value="1"/>
</dbReference>
<keyword evidence="3" id="KW-0408">Iron</keyword>
<dbReference type="Gene3D" id="3.10.20.30">
    <property type="match status" value="1"/>
</dbReference>
<dbReference type="InterPro" id="IPR051452">
    <property type="entry name" value="Diverse_Oxidoreductases"/>
</dbReference>
<dbReference type="OrthoDB" id="9758509at2"/>
<dbReference type="GO" id="GO:0046872">
    <property type="term" value="F:metal ion binding"/>
    <property type="evidence" value="ECO:0007669"/>
    <property type="project" value="UniProtKB-KW"/>
</dbReference>
<dbReference type="GO" id="GO:0051537">
    <property type="term" value="F:2 iron, 2 sulfur cluster binding"/>
    <property type="evidence" value="ECO:0007669"/>
    <property type="project" value="UniProtKB-KW"/>
</dbReference>
<dbReference type="CDD" id="cd00207">
    <property type="entry name" value="fer2"/>
    <property type="match status" value="1"/>
</dbReference>
<dbReference type="PANTHER" id="PTHR44379:SF2">
    <property type="entry name" value="BLR6218 PROTEIN"/>
    <property type="match status" value="1"/>
</dbReference>
<dbReference type="PANTHER" id="PTHR44379">
    <property type="entry name" value="OXIDOREDUCTASE WITH IRON-SULFUR SUBUNIT"/>
    <property type="match status" value="1"/>
</dbReference>
<dbReference type="InterPro" id="IPR002888">
    <property type="entry name" value="2Fe-2S-bd"/>
</dbReference>
<dbReference type="RefSeq" id="WP_141850212.1">
    <property type="nucleotide sequence ID" value="NZ_BAAAPR010000018.1"/>
</dbReference>
<dbReference type="InterPro" id="IPR036010">
    <property type="entry name" value="2Fe-2S_ferredoxin-like_sf"/>
</dbReference>
<dbReference type="InterPro" id="IPR012675">
    <property type="entry name" value="Beta-grasp_dom_sf"/>
</dbReference>
<accession>A0A542E6X3</accession>
<evidence type="ECO:0000313" key="7">
    <source>
        <dbReference type="Proteomes" id="UP000317893"/>
    </source>
</evidence>
<keyword evidence="2" id="KW-0479">Metal-binding</keyword>
<organism evidence="6 7">
    <name type="scientific">Lapillicoccus jejuensis</name>
    <dbReference type="NCBI Taxonomy" id="402171"/>
    <lineage>
        <taxon>Bacteria</taxon>
        <taxon>Bacillati</taxon>
        <taxon>Actinomycetota</taxon>
        <taxon>Actinomycetes</taxon>
        <taxon>Micrococcales</taxon>
        <taxon>Intrasporangiaceae</taxon>
        <taxon>Lapillicoccus</taxon>
    </lineage>
</organism>
<feature type="domain" description="2Fe-2S ferredoxin-type" evidence="5">
    <location>
        <begin position="1"/>
        <end position="76"/>
    </location>
</feature>
<dbReference type="Pfam" id="PF00111">
    <property type="entry name" value="Fer2"/>
    <property type="match status" value="1"/>
</dbReference>
<gene>
    <name evidence="6" type="ORF">FB458_4230</name>
</gene>
<dbReference type="Gene3D" id="1.10.150.120">
    <property type="entry name" value="[2Fe-2S]-binding domain"/>
    <property type="match status" value="1"/>
</dbReference>
<dbReference type="InterPro" id="IPR001041">
    <property type="entry name" value="2Fe-2S_ferredoxin-type"/>
</dbReference>
<keyword evidence="1" id="KW-0001">2Fe-2S</keyword>
<dbReference type="Pfam" id="PF01799">
    <property type="entry name" value="Fer2_2"/>
    <property type="match status" value="1"/>
</dbReference>
<evidence type="ECO:0000256" key="3">
    <source>
        <dbReference type="ARBA" id="ARBA00023004"/>
    </source>
</evidence>
<evidence type="ECO:0000256" key="1">
    <source>
        <dbReference type="ARBA" id="ARBA00022714"/>
    </source>
</evidence>